<organism evidence="2 3">
    <name type="scientific">Trinickia dabaoshanensis</name>
    <dbReference type="NCBI Taxonomy" id="564714"/>
    <lineage>
        <taxon>Bacteria</taxon>
        <taxon>Pseudomonadati</taxon>
        <taxon>Pseudomonadota</taxon>
        <taxon>Betaproteobacteria</taxon>
        <taxon>Burkholderiales</taxon>
        <taxon>Burkholderiaceae</taxon>
        <taxon>Trinickia</taxon>
    </lineage>
</organism>
<dbReference type="InterPro" id="IPR036551">
    <property type="entry name" value="Flavin_trans-like"/>
</dbReference>
<proteinExistence type="predicted"/>
<feature type="domain" description="Flavoprotein" evidence="1">
    <location>
        <begin position="4"/>
        <end position="116"/>
    </location>
</feature>
<dbReference type="RefSeq" id="WP_102648802.1">
    <property type="nucleotide sequence ID" value="NZ_PNYA01000035.1"/>
</dbReference>
<comment type="caution">
    <text evidence="2">The sequence shown here is derived from an EMBL/GenBank/DDBJ whole genome shotgun (WGS) entry which is preliminary data.</text>
</comment>
<dbReference type="AlphaFoldDB" id="A0A2N7VD90"/>
<dbReference type="SUPFAM" id="SSF52507">
    <property type="entry name" value="Homo-oligomeric flavin-containing Cys decarboxylases, HFCD"/>
    <property type="match status" value="1"/>
</dbReference>
<dbReference type="EMBL" id="PNYA01000035">
    <property type="protein sequence ID" value="PMS15119.1"/>
    <property type="molecule type" value="Genomic_DNA"/>
</dbReference>
<name>A0A2N7VD90_9BURK</name>
<reference evidence="2 3" key="1">
    <citation type="submission" date="2018-01" db="EMBL/GenBank/DDBJ databases">
        <title>Whole genome analyses suggest that Burkholderia sensu lato contains two further novel genera in the rhizoxinica-symbiotica group Mycetohabitans gen. nov., and Trinickia gen. nov.: implications for the evolution of diazotrophy and nodulation in the Burkholderiaceae.</title>
        <authorList>
            <person name="Estrada-de los Santos P."/>
            <person name="Palmer M."/>
            <person name="Chavez-Ramirez B."/>
            <person name="Beukes C."/>
            <person name="Steenkamp E.T."/>
            <person name="Hirsch A.M."/>
            <person name="Manyaka P."/>
            <person name="Maluk M."/>
            <person name="Lafos M."/>
            <person name="Crook M."/>
            <person name="Gross E."/>
            <person name="Simon M.F."/>
            <person name="Bueno dos Reis Junior F."/>
            <person name="Poole P.S."/>
            <person name="Venter S.N."/>
            <person name="James E.K."/>
        </authorList>
    </citation>
    <scope>NUCLEOTIDE SEQUENCE [LARGE SCALE GENOMIC DNA]</scope>
    <source>
        <strain evidence="2 3">GIMN1.004</strain>
    </source>
</reference>
<gene>
    <name evidence="2" type="ORF">C0Z18_28565</name>
</gene>
<keyword evidence="3" id="KW-1185">Reference proteome</keyword>
<evidence type="ECO:0000259" key="1">
    <source>
        <dbReference type="Pfam" id="PF02441"/>
    </source>
</evidence>
<dbReference type="GO" id="GO:0003824">
    <property type="term" value="F:catalytic activity"/>
    <property type="evidence" value="ECO:0007669"/>
    <property type="project" value="InterPro"/>
</dbReference>
<dbReference type="InterPro" id="IPR003382">
    <property type="entry name" value="Flavoprotein"/>
</dbReference>
<dbReference type="Proteomes" id="UP000235616">
    <property type="component" value="Unassembled WGS sequence"/>
</dbReference>
<dbReference type="Gene3D" id="3.40.50.1950">
    <property type="entry name" value="Flavin prenyltransferase-like"/>
    <property type="match status" value="1"/>
</dbReference>
<dbReference type="Pfam" id="PF02441">
    <property type="entry name" value="Flavoprotein"/>
    <property type="match status" value="1"/>
</dbReference>
<evidence type="ECO:0000313" key="3">
    <source>
        <dbReference type="Proteomes" id="UP000235616"/>
    </source>
</evidence>
<accession>A0A2N7VD90</accession>
<sequence>MPSLIFAAGGGIETSLLPFYLLRMRAQYENLSIRVALSPGAQQFVTTTAIRGATRGEPYTENVLFDDVNRLPMHLSVATADLLVIYPATPRILAECAIGSITCPVTRTFAFFKKQNVIVTPFLHPDLDHRLYVRHLDTLTELGCTVLRPTEGSLSWESGNAWSSTERAICTSLNLERLAQSRTFQASRN</sequence>
<protein>
    <recommendedName>
        <fullName evidence="1">Flavoprotein domain-containing protein</fullName>
    </recommendedName>
</protein>
<evidence type="ECO:0000313" key="2">
    <source>
        <dbReference type="EMBL" id="PMS15119.1"/>
    </source>
</evidence>